<dbReference type="RefSeq" id="WP_134380779.1">
    <property type="nucleotide sequence ID" value="NZ_RCCK01000016.1"/>
</dbReference>
<sequence length="111" mass="12920">MKIMFLTLTLIFCGRAGFSQENDWTKQCKISEVIDFERKLDPDAKFLSYHVSLSKEYYPLADRYPTVNPVIVQRKAVGALPVYAEYFYTAKDSLLRLVESISLHVSEDFIW</sequence>
<gene>
    <name evidence="1" type="ORF">BCL90_5155</name>
    <name evidence="2" type="ORF">E3V97_23135</name>
</gene>
<reference evidence="1 3" key="1">
    <citation type="submission" date="2018-10" db="EMBL/GenBank/DDBJ databases">
        <title>Genomic Encyclopedia of Archaeal and Bacterial Type Strains, Phase II (KMG-II): from individual species to whole genera.</title>
        <authorList>
            <person name="Goeker M."/>
        </authorList>
    </citation>
    <scope>NUCLEOTIDE SEQUENCE [LARGE SCALE GENOMIC DNA]</scope>
    <source>
        <strain evidence="1 3">DSM 19624</strain>
    </source>
</reference>
<evidence type="ECO:0000313" key="1">
    <source>
        <dbReference type="EMBL" id="RLJ69558.1"/>
    </source>
</evidence>
<dbReference type="Proteomes" id="UP000273898">
    <property type="component" value="Unassembled WGS sequence"/>
</dbReference>
<dbReference type="AlphaFoldDB" id="A0A497XRY2"/>
<name>A0A497XRY2_9SPHI</name>
<reference evidence="2 4" key="2">
    <citation type="submission" date="2019-03" db="EMBL/GenBank/DDBJ databases">
        <authorList>
            <person name="He R.-H."/>
        </authorList>
    </citation>
    <scope>NUCLEOTIDE SEQUENCE [LARGE SCALE GENOMIC DNA]</scope>
    <source>
        <strain evidence="2 4">DSM 19624</strain>
    </source>
</reference>
<dbReference type="Proteomes" id="UP000297429">
    <property type="component" value="Unassembled WGS sequence"/>
</dbReference>
<evidence type="ECO:0000313" key="3">
    <source>
        <dbReference type="Proteomes" id="UP000273898"/>
    </source>
</evidence>
<protein>
    <submittedName>
        <fullName evidence="1">Uncharacterized protein</fullName>
    </submittedName>
</protein>
<proteinExistence type="predicted"/>
<dbReference type="OrthoDB" id="1254477at2"/>
<evidence type="ECO:0000313" key="4">
    <source>
        <dbReference type="Proteomes" id="UP000297429"/>
    </source>
</evidence>
<dbReference type="EMBL" id="SOPX01000006">
    <property type="protein sequence ID" value="TFB28379.1"/>
    <property type="molecule type" value="Genomic_DNA"/>
</dbReference>
<comment type="caution">
    <text evidence="1">The sequence shown here is derived from an EMBL/GenBank/DDBJ whole genome shotgun (WGS) entry which is preliminary data.</text>
</comment>
<dbReference type="EMBL" id="RCCK01000016">
    <property type="protein sequence ID" value="RLJ69558.1"/>
    <property type="molecule type" value="Genomic_DNA"/>
</dbReference>
<evidence type="ECO:0000313" key="2">
    <source>
        <dbReference type="EMBL" id="TFB28379.1"/>
    </source>
</evidence>
<keyword evidence="4" id="KW-1185">Reference proteome</keyword>
<organism evidence="1 3">
    <name type="scientific">Pedobacter alluvionis</name>
    <dbReference type="NCBI Taxonomy" id="475253"/>
    <lineage>
        <taxon>Bacteria</taxon>
        <taxon>Pseudomonadati</taxon>
        <taxon>Bacteroidota</taxon>
        <taxon>Sphingobacteriia</taxon>
        <taxon>Sphingobacteriales</taxon>
        <taxon>Sphingobacteriaceae</taxon>
        <taxon>Pedobacter</taxon>
    </lineage>
</organism>
<accession>A0A497XRY2</accession>